<evidence type="ECO:0008006" key="6">
    <source>
        <dbReference type="Google" id="ProtNLM"/>
    </source>
</evidence>
<evidence type="ECO:0000256" key="1">
    <source>
        <dbReference type="SAM" id="SignalP"/>
    </source>
</evidence>
<dbReference type="RefSeq" id="WP_198828529.1">
    <property type="nucleotide sequence ID" value="NZ_CP066308.1"/>
</dbReference>
<name>A0A7T5ELX4_9BACL</name>
<feature type="signal peptide" evidence="1">
    <location>
        <begin position="1"/>
        <end position="18"/>
    </location>
</feature>
<dbReference type="AlphaFoldDB" id="A0A7T5ELX4"/>
<gene>
    <name evidence="2" type="ORF">JD108_03155</name>
    <name evidence="3" type="ORF">KDJ56_03160</name>
</gene>
<organism evidence="2 4">
    <name type="scientific">Brevibacillus composti</name>
    <dbReference type="NCBI Taxonomy" id="2796470"/>
    <lineage>
        <taxon>Bacteria</taxon>
        <taxon>Bacillati</taxon>
        <taxon>Bacillota</taxon>
        <taxon>Bacilli</taxon>
        <taxon>Bacillales</taxon>
        <taxon>Paenibacillaceae</taxon>
        <taxon>Brevibacillus</taxon>
    </lineage>
</organism>
<keyword evidence="5" id="KW-1185">Reference proteome</keyword>
<evidence type="ECO:0000313" key="4">
    <source>
        <dbReference type="Proteomes" id="UP000595847"/>
    </source>
</evidence>
<dbReference type="EMBL" id="CP073708">
    <property type="protein sequence ID" value="QUO42047.1"/>
    <property type="molecule type" value="Genomic_DNA"/>
</dbReference>
<dbReference type="PROSITE" id="PS51257">
    <property type="entry name" value="PROKAR_LIPOPROTEIN"/>
    <property type="match status" value="1"/>
</dbReference>
<protein>
    <recommendedName>
        <fullName evidence="6">Photosynthesis system II assembly factor Ycf48/Hcf136-like domain-containing protein</fullName>
    </recommendedName>
</protein>
<proteinExistence type="predicted"/>
<evidence type="ECO:0000313" key="2">
    <source>
        <dbReference type="EMBL" id="QQE74963.1"/>
    </source>
</evidence>
<reference evidence="2 4" key="1">
    <citation type="submission" date="2020-12" db="EMBL/GenBank/DDBJ databases">
        <title>strain FJAT-54423T represents a novel species of the genus Brevibacillus.</title>
        <authorList>
            <person name="Tang R."/>
        </authorList>
    </citation>
    <scope>NUCLEOTIDE SEQUENCE [LARGE SCALE GENOMIC DNA]</scope>
    <source>
        <strain evidence="2 4">FJAT-54423</strain>
    </source>
</reference>
<reference evidence="3" key="2">
    <citation type="submission" date="2021-04" db="EMBL/GenBank/DDBJ databases">
        <title>Brevibacillus composti FJAT-54423, complete genome.</title>
        <authorList>
            <person name="Tang R."/>
        </authorList>
    </citation>
    <scope>NUCLEOTIDE SEQUENCE</scope>
    <source>
        <strain evidence="3">FJAT-54424</strain>
    </source>
</reference>
<dbReference type="SUPFAM" id="SSF110296">
    <property type="entry name" value="Oligoxyloglucan reducing end-specific cellobiohydrolase"/>
    <property type="match status" value="1"/>
</dbReference>
<evidence type="ECO:0000313" key="5">
    <source>
        <dbReference type="Proteomes" id="UP000677234"/>
    </source>
</evidence>
<dbReference type="InterPro" id="IPR015943">
    <property type="entry name" value="WD40/YVTN_repeat-like_dom_sf"/>
</dbReference>
<dbReference type="EMBL" id="CP066308">
    <property type="protein sequence ID" value="QQE74963.1"/>
    <property type="molecule type" value="Genomic_DNA"/>
</dbReference>
<feature type="chain" id="PRO_5039453239" description="Photosynthesis system II assembly factor Ycf48/Hcf136-like domain-containing protein" evidence="1">
    <location>
        <begin position="19"/>
        <end position="293"/>
    </location>
</feature>
<dbReference type="Gene3D" id="2.130.10.10">
    <property type="entry name" value="YVTN repeat-like/Quinoprotein amine dehydrogenase"/>
    <property type="match status" value="1"/>
</dbReference>
<dbReference type="KEGG" id="bcop:JD108_03155"/>
<sequence length="293" mass="32146">MRSLLQWGMIMMTWALLAGCGESGRNTSVPPPVTAAATPGDLTYQDVLQKGEVVHNLSMTPDAQRIWVGTHAGLYSSAGGGLWGALSPELEREDVTGWFVDPDNPEHIFAAGQSGVISSKDGGKKWIRLGKGLPQPAEIRSFAGIREGEQLRLFAFVAGEGIYQSSNAGKEWKLWLPLDQEVYAMDYDPVEHRLYVAAQFSLLYHEEGQWKTEAVPHGQQVYSLTVDRANGVLAVATDQGILEKVDGEWQELRAKAPEKLIVIAPGAGDYKWVGIGESAFVYALSGDKWMKWN</sequence>
<dbReference type="Proteomes" id="UP000677234">
    <property type="component" value="Chromosome"/>
</dbReference>
<accession>A0A7T5ELX4</accession>
<keyword evidence="1" id="KW-0732">Signal</keyword>
<evidence type="ECO:0000313" key="3">
    <source>
        <dbReference type="EMBL" id="QUO42047.1"/>
    </source>
</evidence>
<dbReference type="Proteomes" id="UP000595847">
    <property type="component" value="Chromosome"/>
</dbReference>